<evidence type="ECO:0000256" key="4">
    <source>
        <dbReference type="ARBA" id="ARBA00022824"/>
    </source>
</evidence>
<dbReference type="GO" id="GO:0032865">
    <property type="term" value="C:ERMES complex"/>
    <property type="evidence" value="ECO:0007669"/>
    <property type="project" value="TreeGrafter"/>
</dbReference>
<evidence type="ECO:0000256" key="5">
    <source>
        <dbReference type="ARBA" id="ARBA00022989"/>
    </source>
</evidence>
<dbReference type="GO" id="GO:0008289">
    <property type="term" value="F:lipid binding"/>
    <property type="evidence" value="ECO:0007669"/>
    <property type="project" value="UniProtKB-KW"/>
</dbReference>
<comment type="caution">
    <text evidence="12">The sequence shown here is derived from an EMBL/GenBank/DDBJ whole genome shotgun (WGS) entry which is preliminary data.</text>
</comment>
<evidence type="ECO:0000256" key="2">
    <source>
        <dbReference type="ARBA" id="ARBA00022448"/>
    </source>
</evidence>
<dbReference type="GO" id="GO:0015914">
    <property type="term" value="P:phospholipid transport"/>
    <property type="evidence" value="ECO:0007669"/>
    <property type="project" value="TreeGrafter"/>
</dbReference>
<reference evidence="13" key="1">
    <citation type="submission" date="2017-01" db="EMBL/GenBank/DDBJ databases">
        <authorList>
            <person name="Wang Y."/>
            <person name="White M."/>
            <person name="Kvist S."/>
            <person name="Moncalvo J.-M."/>
        </authorList>
    </citation>
    <scope>NUCLEOTIDE SEQUENCE [LARGE SCALE GENOMIC DNA]</scope>
    <source>
        <strain evidence="13">COL-18-3</strain>
    </source>
</reference>
<dbReference type="CDD" id="cd21675">
    <property type="entry name" value="SMP_TEX2"/>
    <property type="match status" value="1"/>
</dbReference>
<feature type="signal peptide" evidence="10">
    <location>
        <begin position="1"/>
        <end position="20"/>
    </location>
</feature>
<dbReference type="SUPFAM" id="SSF50729">
    <property type="entry name" value="PH domain-like"/>
    <property type="match status" value="1"/>
</dbReference>
<evidence type="ECO:0000259" key="11">
    <source>
        <dbReference type="PROSITE" id="PS51847"/>
    </source>
</evidence>
<comment type="subcellular location">
    <subcellularLocation>
        <location evidence="1">Endoplasmic reticulum membrane</location>
    </subcellularLocation>
</comment>
<feature type="region of interest" description="Disordered" evidence="9">
    <location>
        <begin position="693"/>
        <end position="727"/>
    </location>
</feature>
<dbReference type="PROSITE" id="PS51847">
    <property type="entry name" value="SMP"/>
    <property type="match status" value="1"/>
</dbReference>
<feature type="domain" description="SMP-LTD" evidence="11">
    <location>
        <begin position="277"/>
        <end position="463"/>
    </location>
</feature>
<keyword evidence="5" id="KW-1133">Transmembrane helix</keyword>
<dbReference type="PANTHER" id="PTHR13466">
    <property type="entry name" value="TEX2 PROTEIN-RELATED"/>
    <property type="match status" value="1"/>
</dbReference>
<evidence type="ECO:0000256" key="7">
    <source>
        <dbReference type="ARBA" id="ARBA00023121"/>
    </source>
</evidence>
<protein>
    <recommendedName>
        <fullName evidence="11">SMP-LTD domain-containing protein</fullName>
    </recommendedName>
</protein>
<feature type="region of interest" description="Disordered" evidence="9">
    <location>
        <begin position="116"/>
        <end position="147"/>
    </location>
</feature>
<accession>A0A1R1PV69</accession>
<dbReference type="PANTHER" id="PTHR13466:SF19">
    <property type="entry name" value="NUCLEUS-VACUOLE JUNCTION PROTEIN 2"/>
    <property type="match status" value="1"/>
</dbReference>
<organism evidence="12 13">
    <name type="scientific">Zancudomyces culisetae</name>
    <name type="common">Gut fungus</name>
    <name type="synonym">Smittium culisetae</name>
    <dbReference type="NCBI Taxonomy" id="1213189"/>
    <lineage>
        <taxon>Eukaryota</taxon>
        <taxon>Fungi</taxon>
        <taxon>Fungi incertae sedis</taxon>
        <taxon>Zoopagomycota</taxon>
        <taxon>Kickxellomycotina</taxon>
        <taxon>Harpellomycetes</taxon>
        <taxon>Harpellales</taxon>
        <taxon>Legeriomycetaceae</taxon>
        <taxon>Zancudomyces</taxon>
    </lineage>
</organism>
<dbReference type="Pfam" id="PF26547">
    <property type="entry name" value="PDZD8_N"/>
    <property type="match status" value="1"/>
</dbReference>
<dbReference type="EMBL" id="LSSK01000142">
    <property type="protein sequence ID" value="OMH84833.1"/>
    <property type="molecule type" value="Genomic_DNA"/>
</dbReference>
<evidence type="ECO:0000256" key="9">
    <source>
        <dbReference type="SAM" id="MobiDB-lite"/>
    </source>
</evidence>
<evidence type="ECO:0000256" key="10">
    <source>
        <dbReference type="SAM" id="SignalP"/>
    </source>
</evidence>
<sequence>MLTTPLLVVAAIYLWYSLLPQLKDELNAQRKHYEIEKAIMDKRNPTLPKIKDGLFGAALGSSWNGVDSEDQVEKSKLINRGALGKRIEGWVNIKLVEDELGDKVNTLSDIVTMGMKKMRKPKKSGTNEKKQQKQGHEGVKADSNGDANEKDVKIKKDMYELTRFYGVLVDTTFRLYEKEEDKTNDEKVYLAFKLKDYLVELRKLPSYSDGSIYSRRLPILLKRVNGGVIYIYCEQMTEKEDWFTELFYASMIAKNDVKKTLSGVIPWKQVQENIKGLTNNTDALINALFSRILLGVMNTKLIRKYILAQTKYKFSKMTLPTFLSNLQVVGLDVGENTPIIKNVNLDHLGENGEVLVSTDVEYCGGFSIKLELEVNIVSMRFKMGIAATLKSLKGRLIVKIKRPPSNRIWFGFTKMPQILLDLEPFVNGRQIKTTSIVDIIKKQIIELIKTSWVLPNMDNLVFLKSNCNGGLFDEEIFYGPSNITDESLIDRSNLPSVINPTPPTFEYQRERRKSKSFTNLAQLSSYSTHNDVSFSPAILSPTAFNDIDDIESLLNQNQKNAGDGSRTPFLLASSTVAEKSNGGRRSPAHIVISASSEVEGVSPIPDYSIFSPCDSGGKSDGISPTSQYSLDSSAKTLAGDISSFESQIKSILNEAEAKDKHLSSNSAVTTSNTSSSIFTKARNILRGRNIPGKKKVAHQKNEQTANVIGSPRLMSSTHPSFANTFTP</sequence>
<evidence type="ECO:0000256" key="1">
    <source>
        <dbReference type="ARBA" id="ARBA00004586"/>
    </source>
</evidence>
<name>A0A1R1PV69_ZANCU</name>
<feature type="compositionally biased region" description="Basic and acidic residues" evidence="9">
    <location>
        <begin position="125"/>
        <end position="140"/>
    </location>
</feature>
<evidence type="ECO:0000313" key="12">
    <source>
        <dbReference type="EMBL" id="OMH84833.1"/>
    </source>
</evidence>
<keyword evidence="4" id="KW-0256">Endoplasmic reticulum</keyword>
<dbReference type="GO" id="GO:1990456">
    <property type="term" value="P:mitochondrion-endoplasmic reticulum membrane tethering"/>
    <property type="evidence" value="ECO:0007669"/>
    <property type="project" value="TreeGrafter"/>
</dbReference>
<keyword evidence="10" id="KW-0732">Signal</keyword>
<feature type="chain" id="PRO_5013294581" description="SMP-LTD domain-containing protein" evidence="10">
    <location>
        <begin position="21"/>
        <end position="727"/>
    </location>
</feature>
<feature type="compositionally biased region" description="Polar residues" evidence="9">
    <location>
        <begin position="702"/>
        <end position="727"/>
    </location>
</feature>
<keyword evidence="13" id="KW-1185">Reference proteome</keyword>
<keyword evidence="8" id="KW-0472">Membrane</keyword>
<keyword evidence="6" id="KW-0445">Lipid transport</keyword>
<dbReference type="OrthoDB" id="26740at2759"/>
<evidence type="ECO:0000256" key="6">
    <source>
        <dbReference type="ARBA" id="ARBA00023055"/>
    </source>
</evidence>
<evidence type="ECO:0000313" key="13">
    <source>
        <dbReference type="Proteomes" id="UP000188320"/>
    </source>
</evidence>
<keyword evidence="3" id="KW-0812">Transmembrane</keyword>
<keyword evidence="7" id="KW-0446">Lipid-binding</keyword>
<dbReference type="Proteomes" id="UP000188320">
    <property type="component" value="Unassembled WGS sequence"/>
</dbReference>
<keyword evidence="2" id="KW-0813">Transport</keyword>
<dbReference type="InterPro" id="IPR031468">
    <property type="entry name" value="SMP_LBD"/>
</dbReference>
<evidence type="ECO:0000256" key="3">
    <source>
        <dbReference type="ARBA" id="ARBA00022692"/>
    </source>
</evidence>
<gene>
    <name evidence="12" type="ORF">AX774_g1640</name>
</gene>
<dbReference type="GO" id="GO:0005789">
    <property type="term" value="C:endoplasmic reticulum membrane"/>
    <property type="evidence" value="ECO:0007669"/>
    <property type="project" value="UniProtKB-SubCell"/>
</dbReference>
<proteinExistence type="predicted"/>
<dbReference type="AlphaFoldDB" id="A0A1R1PV69"/>
<dbReference type="InterPro" id="IPR058801">
    <property type="entry name" value="PDZD8_N"/>
</dbReference>
<evidence type="ECO:0000256" key="8">
    <source>
        <dbReference type="ARBA" id="ARBA00023136"/>
    </source>
</evidence>